<dbReference type="AlphaFoldDB" id="A0A6M8HS12"/>
<keyword evidence="2" id="KW-0444">Lipid biosynthesis</keyword>
<dbReference type="PANTHER" id="PTHR10434">
    <property type="entry name" value="1-ACYL-SN-GLYCEROL-3-PHOSPHATE ACYLTRANSFERASE"/>
    <property type="match status" value="1"/>
</dbReference>
<keyword evidence="5 8" id="KW-0012">Acyltransferase</keyword>
<evidence type="ECO:0000313" key="9">
    <source>
        <dbReference type="Proteomes" id="UP000500767"/>
    </source>
</evidence>
<evidence type="ECO:0000256" key="6">
    <source>
        <dbReference type="SAM" id="Phobius"/>
    </source>
</evidence>
<name>A0A6M8HS12_9PROT</name>
<protein>
    <submittedName>
        <fullName evidence="8">1-acyl-sn-glycerol-3-phosphate acyltransferase</fullName>
    </submittedName>
</protein>
<keyword evidence="9" id="KW-1185">Reference proteome</keyword>
<dbReference type="KEGG" id="lck:HN018_15770"/>
<proteinExistence type="predicted"/>
<evidence type="ECO:0000256" key="2">
    <source>
        <dbReference type="ARBA" id="ARBA00022516"/>
    </source>
</evidence>
<comment type="pathway">
    <text evidence="1">Lipid metabolism.</text>
</comment>
<feature type="domain" description="Phospholipid/glycerol acyltransferase" evidence="7">
    <location>
        <begin position="109"/>
        <end position="235"/>
    </location>
</feature>
<keyword evidence="4" id="KW-0443">Lipid metabolism</keyword>
<evidence type="ECO:0000256" key="3">
    <source>
        <dbReference type="ARBA" id="ARBA00022679"/>
    </source>
</evidence>
<dbReference type="Pfam" id="PF01553">
    <property type="entry name" value="Acyltransferase"/>
    <property type="match status" value="1"/>
</dbReference>
<dbReference type="SMART" id="SM00563">
    <property type="entry name" value="PlsC"/>
    <property type="match status" value="1"/>
</dbReference>
<dbReference type="PANTHER" id="PTHR10434:SF64">
    <property type="entry name" value="1-ACYL-SN-GLYCEROL-3-PHOSPHATE ACYLTRANSFERASE-RELATED"/>
    <property type="match status" value="1"/>
</dbReference>
<organism evidence="8 9">
    <name type="scientific">Lichenicola cladoniae</name>
    <dbReference type="NCBI Taxonomy" id="1484109"/>
    <lineage>
        <taxon>Bacteria</taxon>
        <taxon>Pseudomonadati</taxon>
        <taxon>Pseudomonadota</taxon>
        <taxon>Alphaproteobacteria</taxon>
        <taxon>Acetobacterales</taxon>
        <taxon>Acetobacteraceae</taxon>
        <taxon>Lichenicola</taxon>
    </lineage>
</organism>
<dbReference type="SUPFAM" id="SSF69593">
    <property type="entry name" value="Glycerol-3-phosphate (1)-acyltransferase"/>
    <property type="match status" value="1"/>
</dbReference>
<evidence type="ECO:0000256" key="4">
    <source>
        <dbReference type="ARBA" id="ARBA00023098"/>
    </source>
</evidence>
<evidence type="ECO:0000256" key="5">
    <source>
        <dbReference type="ARBA" id="ARBA00023315"/>
    </source>
</evidence>
<keyword evidence="6" id="KW-0472">Membrane</keyword>
<dbReference type="EMBL" id="CP053708">
    <property type="protein sequence ID" value="QKE91309.1"/>
    <property type="molecule type" value="Genomic_DNA"/>
</dbReference>
<keyword evidence="6" id="KW-1133">Transmembrane helix</keyword>
<dbReference type="InterPro" id="IPR002123">
    <property type="entry name" value="Plipid/glycerol_acylTrfase"/>
</dbReference>
<dbReference type="GO" id="GO:0006654">
    <property type="term" value="P:phosphatidic acid biosynthetic process"/>
    <property type="evidence" value="ECO:0007669"/>
    <property type="project" value="TreeGrafter"/>
</dbReference>
<evidence type="ECO:0000259" key="7">
    <source>
        <dbReference type="SMART" id="SM00563"/>
    </source>
</evidence>
<evidence type="ECO:0000313" key="8">
    <source>
        <dbReference type="EMBL" id="QKE91309.1"/>
    </source>
</evidence>
<dbReference type="CDD" id="cd07989">
    <property type="entry name" value="LPLAT_AGPAT-like"/>
    <property type="match status" value="1"/>
</dbReference>
<reference evidence="8 9" key="1">
    <citation type="journal article" date="2014" name="World J. Microbiol. Biotechnol.">
        <title>Biodiversity and physiological characteristics of Antarctic and Arctic lichens-associated bacteria.</title>
        <authorList>
            <person name="Lee Y.M."/>
            <person name="Kim E.H."/>
            <person name="Lee H.K."/>
            <person name="Hong S.G."/>
        </authorList>
    </citation>
    <scope>NUCLEOTIDE SEQUENCE [LARGE SCALE GENOMIC DNA]</scope>
    <source>
        <strain evidence="8 9">PAMC 26569</strain>
    </source>
</reference>
<gene>
    <name evidence="8" type="ORF">HN018_15770</name>
</gene>
<dbReference type="GO" id="GO:0003841">
    <property type="term" value="F:1-acylglycerol-3-phosphate O-acyltransferase activity"/>
    <property type="evidence" value="ECO:0007669"/>
    <property type="project" value="TreeGrafter"/>
</dbReference>
<keyword evidence="6" id="KW-0812">Transmembrane</keyword>
<dbReference type="Proteomes" id="UP000500767">
    <property type="component" value="Chromosome"/>
</dbReference>
<sequence>MSPFSRGSRTGPASCRLVGGAEVEAWPSSDTRTSPAIRLLRAVRVVRRGVAILAWTGAACVVQSVLLHMPGRAKARFARFYWSVTCMLLGMRIRVIRTGASVEPCGRPIIYVSNHSSWIDVPVLGARVLGCFVAKEDVSRWPVVGTVARLGRTIFVSRQRKATGRERDDMRLRLAGGDNLILFPEGTSSDGSRVLPFHSSFFAAAKSGGVDKAGCEDTGAAFALPLIQPVSIVYDRLGGLPIGRSNRPVFAWYGDMDLASHFTRLARWRGMRATILLHPVLDPADFATRKALSSAAWTAIAGGAAALRQNRVRDIEVKIVAVPGRDSPVETFPLDSKAPSFA</sequence>
<keyword evidence="3 8" id="KW-0808">Transferase</keyword>
<evidence type="ECO:0000256" key="1">
    <source>
        <dbReference type="ARBA" id="ARBA00005189"/>
    </source>
</evidence>
<feature type="transmembrane region" description="Helical" evidence="6">
    <location>
        <begin position="49"/>
        <end position="69"/>
    </location>
</feature>
<accession>A0A6M8HS12</accession>
<dbReference type="RefSeq" id="WP_171833167.1">
    <property type="nucleotide sequence ID" value="NZ_CP053708.1"/>
</dbReference>